<dbReference type="Pfam" id="PF01328">
    <property type="entry name" value="Peroxidase_2"/>
    <property type="match status" value="1"/>
</dbReference>
<evidence type="ECO:0000256" key="5">
    <source>
        <dbReference type="ARBA" id="ARBA00023002"/>
    </source>
</evidence>
<evidence type="ECO:0000313" key="11">
    <source>
        <dbReference type="Proteomes" id="UP001303373"/>
    </source>
</evidence>
<sequence>MKTFALSAALLASQVAAFPKMDMRAMEALMTPETMKLAREIHQRRDVAPPQGAGAMPLVPPPFDAASQYVSTSGQYAFVAPGPTDARGPCPGLNALANHGYLPHNGVATIEQFVTATSQGFGMGADLATVLAVYGAVVDGSLTFWSIGGSPHVGISGSHGNYETDGSPLKGDLFQYGSNVNLQMSQFEELYAMQPNAATANYNLDVLRQFRHSRFDESIQKNPDYVFGPFTGMAVSQAAHTFIYRFMANKSAEYPEGILNKETLKSFMSITGPENNLKWTFGHERFPDNFYRRNDADAYTVPYFETDILYLAEVEPRILGVGCNKGAVNTYSVIDPAILTNGAYDADQIAASPLCFALEFATLELPGLTGLTSTLLAPLVDVLNQATTALNCKSIPAINNDALAVCPGLTVYGGPTAPVASGAIQS</sequence>
<evidence type="ECO:0000256" key="8">
    <source>
        <dbReference type="SAM" id="SignalP"/>
    </source>
</evidence>
<dbReference type="PROSITE" id="PS51405">
    <property type="entry name" value="HEME_HALOPEROXIDASE"/>
    <property type="match status" value="1"/>
</dbReference>
<evidence type="ECO:0000313" key="10">
    <source>
        <dbReference type="EMBL" id="WPH01539.1"/>
    </source>
</evidence>
<dbReference type="InterPro" id="IPR036851">
    <property type="entry name" value="Chloroperoxidase-like_sf"/>
</dbReference>
<dbReference type="GO" id="GO:0004601">
    <property type="term" value="F:peroxidase activity"/>
    <property type="evidence" value="ECO:0007669"/>
    <property type="project" value="UniProtKB-KW"/>
</dbReference>
<evidence type="ECO:0000256" key="4">
    <source>
        <dbReference type="ARBA" id="ARBA00022723"/>
    </source>
</evidence>
<keyword evidence="8" id="KW-0732">Signal</keyword>
<evidence type="ECO:0000259" key="9">
    <source>
        <dbReference type="PROSITE" id="PS51405"/>
    </source>
</evidence>
<dbReference type="PANTHER" id="PTHR33577:SF1">
    <property type="entry name" value="HEME HALOPEROXIDASE FAMILY PROFILE DOMAIN-CONTAINING PROTEIN"/>
    <property type="match status" value="1"/>
</dbReference>
<accession>A0AAQ3M5B2</accession>
<dbReference type="Proteomes" id="UP001303373">
    <property type="component" value="Chromosome 6"/>
</dbReference>
<name>A0AAQ3M5B2_9PEZI</name>
<evidence type="ECO:0000256" key="1">
    <source>
        <dbReference type="ARBA" id="ARBA00001970"/>
    </source>
</evidence>
<keyword evidence="4" id="KW-0479">Metal-binding</keyword>
<dbReference type="EMBL" id="CP138585">
    <property type="protein sequence ID" value="WPH01539.1"/>
    <property type="molecule type" value="Genomic_DNA"/>
</dbReference>
<comment type="similarity">
    <text evidence="7">Belongs to the chloroperoxidase family.</text>
</comment>
<keyword evidence="2" id="KW-0575">Peroxidase</keyword>
<evidence type="ECO:0000256" key="2">
    <source>
        <dbReference type="ARBA" id="ARBA00022559"/>
    </source>
</evidence>
<dbReference type="Gene3D" id="1.10.489.10">
    <property type="entry name" value="Chloroperoxidase-like"/>
    <property type="match status" value="1"/>
</dbReference>
<evidence type="ECO:0000256" key="3">
    <source>
        <dbReference type="ARBA" id="ARBA00022617"/>
    </source>
</evidence>
<gene>
    <name evidence="10" type="ORF">R9X50_00438500</name>
</gene>
<dbReference type="PANTHER" id="PTHR33577">
    <property type="entry name" value="STERIGMATOCYSTIN BIOSYNTHESIS PEROXIDASE STCC-RELATED"/>
    <property type="match status" value="1"/>
</dbReference>
<evidence type="ECO:0000256" key="7">
    <source>
        <dbReference type="ARBA" id="ARBA00025795"/>
    </source>
</evidence>
<keyword evidence="5" id="KW-0560">Oxidoreductase</keyword>
<comment type="cofactor">
    <cofactor evidence="1">
        <name>heme b</name>
        <dbReference type="ChEBI" id="CHEBI:60344"/>
    </cofactor>
</comment>
<keyword evidence="6" id="KW-0408">Iron</keyword>
<proteinExistence type="inferred from homology"/>
<dbReference type="InterPro" id="IPR000028">
    <property type="entry name" value="Chloroperoxidase"/>
</dbReference>
<feature type="signal peptide" evidence="8">
    <location>
        <begin position="1"/>
        <end position="17"/>
    </location>
</feature>
<keyword evidence="11" id="KW-1185">Reference proteome</keyword>
<dbReference type="AlphaFoldDB" id="A0AAQ3M5B2"/>
<dbReference type="GO" id="GO:0046872">
    <property type="term" value="F:metal ion binding"/>
    <property type="evidence" value="ECO:0007669"/>
    <property type="project" value="UniProtKB-KW"/>
</dbReference>
<feature type="chain" id="PRO_5042896842" description="Heme haloperoxidase family profile domain-containing protein" evidence="8">
    <location>
        <begin position="18"/>
        <end position="426"/>
    </location>
</feature>
<organism evidence="10 11">
    <name type="scientific">Acrodontium crateriforme</name>
    <dbReference type="NCBI Taxonomy" id="150365"/>
    <lineage>
        <taxon>Eukaryota</taxon>
        <taxon>Fungi</taxon>
        <taxon>Dikarya</taxon>
        <taxon>Ascomycota</taxon>
        <taxon>Pezizomycotina</taxon>
        <taxon>Dothideomycetes</taxon>
        <taxon>Dothideomycetidae</taxon>
        <taxon>Mycosphaerellales</taxon>
        <taxon>Teratosphaeriaceae</taxon>
        <taxon>Acrodontium</taxon>
    </lineage>
</organism>
<keyword evidence="3" id="KW-0349">Heme</keyword>
<evidence type="ECO:0000256" key="6">
    <source>
        <dbReference type="ARBA" id="ARBA00023004"/>
    </source>
</evidence>
<dbReference type="SUPFAM" id="SSF47571">
    <property type="entry name" value="Cloroperoxidase"/>
    <property type="match status" value="1"/>
</dbReference>
<reference evidence="10 11" key="1">
    <citation type="submission" date="2023-11" db="EMBL/GenBank/DDBJ databases">
        <title>An acidophilic fungus is an integral part of prey digestion in a carnivorous sundew plant.</title>
        <authorList>
            <person name="Tsai I.J."/>
        </authorList>
    </citation>
    <scope>NUCLEOTIDE SEQUENCE [LARGE SCALE GENOMIC DNA]</scope>
    <source>
        <strain evidence="10">169a</strain>
    </source>
</reference>
<feature type="domain" description="Heme haloperoxidase family profile" evidence="9">
    <location>
        <begin position="74"/>
        <end position="310"/>
    </location>
</feature>
<protein>
    <recommendedName>
        <fullName evidence="9">Heme haloperoxidase family profile domain-containing protein</fullName>
    </recommendedName>
</protein>